<feature type="transmembrane region" description="Helical" evidence="2">
    <location>
        <begin position="649"/>
        <end position="672"/>
    </location>
</feature>
<dbReference type="AlphaFoldDB" id="A0A8H3HGK3"/>
<accession>A0A8H3HGK3</accession>
<dbReference type="InterPro" id="IPR010640">
    <property type="entry name" value="Low_temperature_requirement_A"/>
</dbReference>
<keyword evidence="2" id="KW-1133">Transmembrane helix</keyword>
<keyword evidence="2" id="KW-0472">Membrane</keyword>
<sequence>MPPRRSSLFLHVKSPPNPDTSPTLWEHRLRQRRPISRNPFEKPAPIGDYGDTVIGSPAIQPESEPTKFDETHPGGGHETFTKAKGNYDAEWGEQVPSWLNLFFDLAWTATFSSLTSNNKFREPWDSISYIAFFTTAWWLWVAQVSYNVDFYTDDWFHLLFIFLQLIIFGALAATTRGYDVTNYILHSPGSAKIETYDIMTVSPSRFAAEHLTKTSLRVITFVAALSRILLLIQHLRVMVYAKITAGKTRLPRQLFIVPASLVLSTGLFVAAFMTTLQDWGMKPHGAEIKYACWGSAILVEMIAHTIRFQMDVNQGIRLRSHGSVTGRLSDITTILLGEGLNAIAGTFYAIEQAPGFSAPTGSAVVCCAIIVFFLAYLYFEGAAPLKCVRRRAAWIMMHLPWLLSVILLLEGVKNQLLLSSYLGSVYYIISGISDAIGIQDPAQLNATMRPLLLQAGVSFDQEYAGLMGMVSSNLSHYETLADETATSFINEITKVWYLKIQLSATLNTYLTFMDNDTIPDDIYSAIRRYQNDYNYTLEDVQTAMTSDTAALPHYGQIWEQLLKPSISNARYIMAMCGTTLIFLASLNLIQAWPRDRFHWASIFSRYTTGICMLLLLLLNVGPVQTYVVWDETKYAHRAGVFKWIDASCVLPTLALAYMIQFVIDTALVYAATWHSKRAVTRREQAEQHVSPKDARLSDA</sequence>
<feature type="transmembrane region" description="Helical" evidence="2">
    <location>
        <begin position="127"/>
        <end position="148"/>
    </location>
</feature>
<organism evidence="3 4">
    <name type="scientific">Rhizoctonia solani</name>
    <dbReference type="NCBI Taxonomy" id="456999"/>
    <lineage>
        <taxon>Eukaryota</taxon>
        <taxon>Fungi</taxon>
        <taxon>Dikarya</taxon>
        <taxon>Basidiomycota</taxon>
        <taxon>Agaricomycotina</taxon>
        <taxon>Agaricomycetes</taxon>
        <taxon>Cantharellales</taxon>
        <taxon>Ceratobasidiaceae</taxon>
        <taxon>Rhizoctonia</taxon>
    </lineage>
</organism>
<feature type="transmembrane region" description="Helical" evidence="2">
    <location>
        <begin position="571"/>
        <end position="589"/>
    </location>
</feature>
<feature type="transmembrane region" description="Helical" evidence="2">
    <location>
        <begin position="214"/>
        <end position="233"/>
    </location>
</feature>
<proteinExistence type="predicted"/>
<feature type="transmembrane region" description="Helical" evidence="2">
    <location>
        <begin position="610"/>
        <end position="629"/>
    </location>
</feature>
<comment type="caution">
    <text evidence="3">The sequence shown here is derived from an EMBL/GenBank/DDBJ whole genome shotgun (WGS) entry which is preliminary data.</text>
</comment>
<evidence type="ECO:0000313" key="3">
    <source>
        <dbReference type="EMBL" id="CAE6514184.1"/>
    </source>
</evidence>
<dbReference type="Proteomes" id="UP000663843">
    <property type="component" value="Unassembled WGS sequence"/>
</dbReference>
<protein>
    <submittedName>
        <fullName evidence="3">Uncharacterized protein</fullName>
    </submittedName>
</protein>
<feature type="transmembrane region" description="Helical" evidence="2">
    <location>
        <begin position="328"/>
        <end position="350"/>
    </location>
</feature>
<dbReference type="EMBL" id="CAJMWT010006222">
    <property type="protein sequence ID" value="CAE6514184.1"/>
    <property type="molecule type" value="Genomic_DNA"/>
</dbReference>
<evidence type="ECO:0000256" key="2">
    <source>
        <dbReference type="SAM" id="Phobius"/>
    </source>
</evidence>
<keyword evidence="2" id="KW-0812">Transmembrane</keyword>
<reference evidence="3" key="1">
    <citation type="submission" date="2021-01" db="EMBL/GenBank/DDBJ databases">
        <authorList>
            <person name="Kaushik A."/>
        </authorList>
    </citation>
    <scope>NUCLEOTIDE SEQUENCE</scope>
    <source>
        <strain evidence="3">AG2-2IIIB</strain>
    </source>
</reference>
<evidence type="ECO:0000256" key="1">
    <source>
        <dbReference type="SAM" id="MobiDB-lite"/>
    </source>
</evidence>
<dbReference type="Pfam" id="PF06772">
    <property type="entry name" value="LtrA"/>
    <property type="match status" value="1"/>
</dbReference>
<gene>
    <name evidence="3" type="ORF">RDB_LOCUS157121</name>
</gene>
<feature type="transmembrane region" description="Helical" evidence="2">
    <location>
        <begin position="391"/>
        <end position="409"/>
    </location>
</feature>
<evidence type="ECO:0000313" key="4">
    <source>
        <dbReference type="Proteomes" id="UP000663843"/>
    </source>
</evidence>
<feature type="transmembrane region" description="Helical" evidence="2">
    <location>
        <begin position="155"/>
        <end position="173"/>
    </location>
</feature>
<feature type="transmembrane region" description="Helical" evidence="2">
    <location>
        <begin position="356"/>
        <end position="379"/>
    </location>
</feature>
<feature type="transmembrane region" description="Helical" evidence="2">
    <location>
        <begin position="254"/>
        <end position="276"/>
    </location>
</feature>
<feature type="region of interest" description="Disordered" evidence="1">
    <location>
        <begin position="1"/>
        <end position="82"/>
    </location>
</feature>
<dbReference type="PANTHER" id="PTHR42101:SF1">
    <property type="entry name" value="LOW TEMPERATURE REQUIREMENT A"/>
    <property type="match status" value="1"/>
</dbReference>
<name>A0A8H3HGK3_9AGAM</name>
<dbReference type="PANTHER" id="PTHR42101">
    <property type="entry name" value="CHROMOSOME 16, WHOLE GENOME SHOTGUN SEQUENCE"/>
    <property type="match status" value="1"/>
</dbReference>